<organism evidence="2 3">
    <name type="scientific">Gordonia sesuvii</name>
    <dbReference type="NCBI Taxonomy" id="3116777"/>
    <lineage>
        <taxon>Bacteria</taxon>
        <taxon>Bacillati</taxon>
        <taxon>Actinomycetota</taxon>
        <taxon>Actinomycetes</taxon>
        <taxon>Mycobacteriales</taxon>
        <taxon>Gordoniaceae</taxon>
        <taxon>Gordonia</taxon>
    </lineage>
</organism>
<protein>
    <submittedName>
        <fullName evidence="2">NTP transferase domain-containing protein</fullName>
    </submittedName>
</protein>
<dbReference type="RefSeq" id="WP_330430462.1">
    <property type="nucleotide sequence ID" value="NZ_JAZDUF010000001.1"/>
</dbReference>
<comment type="caution">
    <text evidence="2">The sequence shown here is derived from an EMBL/GenBank/DDBJ whole genome shotgun (WGS) entry which is preliminary data.</text>
</comment>
<feature type="domain" description="MobA-like NTP transferase" evidence="1">
    <location>
        <begin position="4"/>
        <end position="160"/>
    </location>
</feature>
<evidence type="ECO:0000313" key="2">
    <source>
        <dbReference type="EMBL" id="MEE3848792.1"/>
    </source>
</evidence>
<dbReference type="PANTHER" id="PTHR43777:SF1">
    <property type="entry name" value="MOLYBDENUM COFACTOR CYTIDYLYLTRANSFERASE"/>
    <property type="match status" value="1"/>
</dbReference>
<evidence type="ECO:0000259" key="1">
    <source>
        <dbReference type="Pfam" id="PF12804"/>
    </source>
</evidence>
<keyword evidence="2" id="KW-0808">Transferase</keyword>
<name>A0ABU7M6R7_9ACTN</name>
<reference evidence="2 3" key="1">
    <citation type="submission" date="2024-01" db="EMBL/GenBank/DDBJ databases">
        <title>Draft genome sequence of Gordonia sp. LSe1-13.</title>
        <authorList>
            <person name="Suphannarot A."/>
            <person name="Mingma R."/>
        </authorList>
    </citation>
    <scope>NUCLEOTIDE SEQUENCE [LARGE SCALE GENOMIC DNA]</scope>
    <source>
        <strain evidence="2 3">LSe1-13</strain>
    </source>
</reference>
<gene>
    <name evidence="2" type="ORF">VZC37_00505</name>
</gene>
<sequence>MIMGAVLAAGAGTRYGGPKIAAERGEWLRRAVAALADGGCDEVLVAMGAAVVEPSPRATTLVVADWADGMGATVRAVVAEGERRGADAVVMGVVDTPDVGADVVRRVLAVADGSRTALVRATYGSRPGHPVYLGAEHLPGVRAVVSGDIGARPYLDSHRDVLIDVECGDLATGLDHDERS</sequence>
<accession>A0ABU7M6R7</accession>
<dbReference type="InterPro" id="IPR029044">
    <property type="entry name" value="Nucleotide-diphossugar_trans"/>
</dbReference>
<dbReference type="Pfam" id="PF12804">
    <property type="entry name" value="NTP_transf_3"/>
    <property type="match status" value="1"/>
</dbReference>
<dbReference type="Proteomes" id="UP001347146">
    <property type="component" value="Unassembled WGS sequence"/>
</dbReference>
<dbReference type="EMBL" id="JAZDUF010000001">
    <property type="protein sequence ID" value="MEE3848792.1"/>
    <property type="molecule type" value="Genomic_DNA"/>
</dbReference>
<dbReference type="SUPFAM" id="SSF53448">
    <property type="entry name" value="Nucleotide-diphospho-sugar transferases"/>
    <property type="match status" value="1"/>
</dbReference>
<dbReference type="InterPro" id="IPR025877">
    <property type="entry name" value="MobA-like_NTP_Trfase"/>
</dbReference>
<dbReference type="GO" id="GO:0016740">
    <property type="term" value="F:transferase activity"/>
    <property type="evidence" value="ECO:0007669"/>
    <property type="project" value="UniProtKB-KW"/>
</dbReference>
<proteinExistence type="predicted"/>
<dbReference type="Gene3D" id="3.90.550.10">
    <property type="entry name" value="Spore Coat Polysaccharide Biosynthesis Protein SpsA, Chain A"/>
    <property type="match status" value="1"/>
</dbReference>
<keyword evidence="3" id="KW-1185">Reference proteome</keyword>
<evidence type="ECO:0000313" key="3">
    <source>
        <dbReference type="Proteomes" id="UP001347146"/>
    </source>
</evidence>
<dbReference type="PANTHER" id="PTHR43777">
    <property type="entry name" value="MOLYBDENUM COFACTOR CYTIDYLYLTRANSFERASE"/>
    <property type="match status" value="1"/>
</dbReference>